<dbReference type="SUPFAM" id="SSF54427">
    <property type="entry name" value="NTF2-like"/>
    <property type="match status" value="1"/>
</dbReference>
<dbReference type="PANTHER" id="PTHR33698">
    <property type="entry name" value="NUCLEAR TRANSPORT FACTOR 2 (NTF2)-LIKE PROTEIN"/>
    <property type="match status" value="1"/>
</dbReference>
<organism evidence="2 3">
    <name type="scientific">Leptolyngbya foveolarum</name>
    <dbReference type="NCBI Taxonomy" id="47253"/>
    <lineage>
        <taxon>Bacteria</taxon>
        <taxon>Bacillati</taxon>
        <taxon>Cyanobacteriota</taxon>
        <taxon>Cyanophyceae</taxon>
        <taxon>Leptolyngbyales</taxon>
        <taxon>Leptolyngbyaceae</taxon>
        <taxon>Leptolyngbya group</taxon>
        <taxon>Leptolyngbya</taxon>
    </lineage>
</organism>
<reference evidence="2 3" key="2">
    <citation type="submission" date="2018-06" db="EMBL/GenBank/DDBJ databases">
        <title>Metagenomic assembly of (sub)arctic Cyanobacteria and their associated microbiome from non-axenic cultures.</title>
        <authorList>
            <person name="Baurain D."/>
        </authorList>
    </citation>
    <scope>NUCLEOTIDE SEQUENCE [LARGE SCALE GENOMIC DNA]</scope>
    <source>
        <strain evidence="2">ULC129bin1</strain>
    </source>
</reference>
<dbReference type="EMBL" id="QBMC01000291">
    <property type="protein sequence ID" value="PZO07885.1"/>
    <property type="molecule type" value="Genomic_DNA"/>
</dbReference>
<reference evidence="3" key="1">
    <citation type="submission" date="2018-04" db="EMBL/GenBank/DDBJ databases">
        <authorList>
            <person name="Cornet L."/>
        </authorList>
    </citation>
    <scope>NUCLEOTIDE SEQUENCE [LARGE SCALE GENOMIC DNA]</scope>
</reference>
<evidence type="ECO:0000313" key="3">
    <source>
        <dbReference type="Proteomes" id="UP000249354"/>
    </source>
</evidence>
<evidence type="ECO:0000313" key="2">
    <source>
        <dbReference type="EMBL" id="PZO07885.1"/>
    </source>
</evidence>
<dbReference type="Pfam" id="PF12680">
    <property type="entry name" value="SnoaL_2"/>
    <property type="match status" value="1"/>
</dbReference>
<dbReference type="Proteomes" id="UP000249354">
    <property type="component" value="Unassembled WGS sequence"/>
</dbReference>
<dbReference type="AlphaFoldDB" id="A0A2W4VEF3"/>
<evidence type="ECO:0000259" key="1">
    <source>
        <dbReference type="Pfam" id="PF12680"/>
    </source>
</evidence>
<sequence>MNASEQVRTMYAAINRRDAKAAIACVDLDCVYQDLNFPKPFEGRAAIAQMFEDTLSRVPNDFEFVIDDMAGDDLAAGLTWGCN</sequence>
<feature type="domain" description="SnoaL-like" evidence="1">
    <location>
        <begin position="7"/>
        <end position="79"/>
    </location>
</feature>
<dbReference type="InterPro" id="IPR032710">
    <property type="entry name" value="NTF2-like_dom_sf"/>
</dbReference>
<accession>A0A2W4VEF3</accession>
<dbReference type="PANTHER" id="PTHR33698:SF3">
    <property type="entry name" value="OS09G0266000 PROTEIN"/>
    <property type="match status" value="1"/>
</dbReference>
<dbReference type="Gene3D" id="3.10.450.50">
    <property type="match status" value="1"/>
</dbReference>
<protein>
    <recommendedName>
        <fullName evidence="1">SnoaL-like domain-containing protein</fullName>
    </recommendedName>
</protein>
<comment type="caution">
    <text evidence="2">The sequence shown here is derived from an EMBL/GenBank/DDBJ whole genome shotgun (WGS) entry which is preliminary data.</text>
</comment>
<gene>
    <name evidence="2" type="ORF">DCF25_22555</name>
</gene>
<proteinExistence type="predicted"/>
<dbReference type="InterPro" id="IPR037401">
    <property type="entry name" value="SnoaL-like"/>
</dbReference>
<name>A0A2W4VEF3_9CYAN</name>